<keyword evidence="2" id="KW-1185">Reference proteome</keyword>
<evidence type="ECO:0000313" key="3">
    <source>
        <dbReference type="WBParaSite" id="GPLIN_001310700"/>
    </source>
</evidence>
<organism evidence="2 3">
    <name type="scientific">Globodera pallida</name>
    <name type="common">Potato cyst nematode worm</name>
    <name type="synonym">Heterodera pallida</name>
    <dbReference type="NCBI Taxonomy" id="36090"/>
    <lineage>
        <taxon>Eukaryota</taxon>
        <taxon>Metazoa</taxon>
        <taxon>Ecdysozoa</taxon>
        <taxon>Nematoda</taxon>
        <taxon>Chromadorea</taxon>
        <taxon>Rhabditida</taxon>
        <taxon>Tylenchina</taxon>
        <taxon>Tylenchomorpha</taxon>
        <taxon>Tylenchoidea</taxon>
        <taxon>Heteroderidae</taxon>
        <taxon>Heteroderinae</taxon>
        <taxon>Globodera</taxon>
    </lineage>
</organism>
<name>A0A183CJQ1_GLOPA</name>
<evidence type="ECO:0000313" key="2">
    <source>
        <dbReference type="Proteomes" id="UP000050741"/>
    </source>
</evidence>
<dbReference type="Gene3D" id="2.60.120.920">
    <property type="match status" value="1"/>
</dbReference>
<dbReference type="Proteomes" id="UP000050741">
    <property type="component" value="Unassembled WGS sequence"/>
</dbReference>
<proteinExistence type="predicted"/>
<feature type="coiled-coil region" evidence="1">
    <location>
        <begin position="1"/>
        <end position="29"/>
    </location>
</feature>
<protein>
    <submittedName>
        <fullName evidence="3">SH3 domain-containing protein</fullName>
    </submittedName>
</protein>
<dbReference type="AlphaFoldDB" id="A0A183CJQ1"/>
<evidence type="ECO:0000256" key="1">
    <source>
        <dbReference type="SAM" id="Coils"/>
    </source>
</evidence>
<sequence length="112" mass="12599">MNQLKGELIAKMEECQKQQQQNIVELQKTVAVLSEIGPINRWDSAACHPSLALIGPEQLIVQRNGEEEGWISVRAEKAMSKTPYFEVTIVEDKSGIYWACDQKNAIGRPGWT</sequence>
<dbReference type="InterPro" id="IPR043136">
    <property type="entry name" value="B30.2/SPRY_sf"/>
</dbReference>
<reference evidence="3" key="3">
    <citation type="submission" date="2016-06" db="UniProtKB">
        <authorList>
            <consortium name="WormBaseParasite"/>
        </authorList>
    </citation>
    <scope>IDENTIFICATION</scope>
</reference>
<reference evidence="2" key="2">
    <citation type="submission" date="2014-05" db="EMBL/GenBank/DDBJ databases">
        <title>The genome and life-stage specific transcriptomes of Globodera pallida elucidate key aspects of plant parasitism by a cyst nematode.</title>
        <authorList>
            <person name="Cotton J.A."/>
            <person name="Lilley C.J."/>
            <person name="Jones L.M."/>
            <person name="Kikuchi T."/>
            <person name="Reid A.J."/>
            <person name="Thorpe P."/>
            <person name="Tsai I.J."/>
            <person name="Beasley H."/>
            <person name="Blok V."/>
            <person name="Cock P.J.A."/>
            <person name="Van den Akker S.E."/>
            <person name="Holroyd N."/>
            <person name="Hunt M."/>
            <person name="Mantelin S."/>
            <person name="Naghra H."/>
            <person name="Pain A."/>
            <person name="Palomares-Rius J.E."/>
            <person name="Zarowiecki M."/>
            <person name="Berriman M."/>
            <person name="Jones J.T."/>
            <person name="Urwin P.E."/>
        </authorList>
    </citation>
    <scope>NUCLEOTIDE SEQUENCE [LARGE SCALE GENOMIC DNA]</scope>
    <source>
        <strain evidence="2">Lindley</strain>
    </source>
</reference>
<accession>A0A183CJQ1</accession>
<reference evidence="2" key="1">
    <citation type="submission" date="2013-12" db="EMBL/GenBank/DDBJ databases">
        <authorList>
            <person name="Aslett M."/>
        </authorList>
    </citation>
    <scope>NUCLEOTIDE SEQUENCE [LARGE SCALE GENOMIC DNA]</scope>
    <source>
        <strain evidence="2">Lindley</strain>
    </source>
</reference>
<dbReference type="WBParaSite" id="GPLIN_001310700">
    <property type="protein sequence ID" value="GPLIN_001310700"/>
    <property type="gene ID" value="GPLIN_001310700"/>
</dbReference>
<keyword evidence="1" id="KW-0175">Coiled coil</keyword>